<dbReference type="EMBL" id="KV440971">
    <property type="protein sequence ID" value="OAD80669.1"/>
    <property type="molecule type" value="Genomic_DNA"/>
</dbReference>
<keyword evidence="2" id="KW-1185">Reference proteome</keyword>
<evidence type="ECO:0000313" key="2">
    <source>
        <dbReference type="Proteomes" id="UP000077315"/>
    </source>
</evidence>
<evidence type="ECO:0000313" key="1">
    <source>
        <dbReference type="EMBL" id="OAD80669.1"/>
    </source>
</evidence>
<sequence>MAIQRCPFASRFIEAYIHSLLWKLKPELILLADVMINNNNKTVPKKLGCNMNIAFNMPPSMEHRFCNCVFRQDSFKKGYLKTLPAEKDYASTIQEGEITYRESINEVSEHGTRRITRITQKAVYCCKIIFIVILTHEFQLNFLIRIVNSYAVIGKRTNVHQFIPRMFVVSLKPKNTISVHWTKITGGAVNMKVYVNVTVNTDIQRVQNKFQQGVDDHLGL</sequence>
<dbReference type="RefSeq" id="XP_018298709.1">
    <property type="nucleotide sequence ID" value="XM_018434377.1"/>
</dbReference>
<proteinExistence type="predicted"/>
<reference evidence="2" key="1">
    <citation type="submission" date="2015-06" db="EMBL/GenBank/DDBJ databases">
        <title>Expansion of signal transduction pathways in fungi by whole-genome duplication.</title>
        <authorList>
            <consortium name="DOE Joint Genome Institute"/>
            <person name="Corrochano L.M."/>
            <person name="Kuo A."/>
            <person name="Marcet-Houben M."/>
            <person name="Polaino S."/>
            <person name="Salamov A."/>
            <person name="Villalobos J.M."/>
            <person name="Alvarez M.I."/>
            <person name="Avalos J."/>
            <person name="Benito E.P."/>
            <person name="Benoit I."/>
            <person name="Burger G."/>
            <person name="Camino L.P."/>
            <person name="Canovas D."/>
            <person name="Cerda-Olmedo E."/>
            <person name="Cheng J.-F."/>
            <person name="Dominguez A."/>
            <person name="Elias M."/>
            <person name="Eslava A.P."/>
            <person name="Glaser F."/>
            <person name="Grimwood J."/>
            <person name="Gutierrez G."/>
            <person name="Heitman J."/>
            <person name="Henrissat B."/>
            <person name="Iturriaga E.A."/>
            <person name="Lang B.F."/>
            <person name="Lavin J.L."/>
            <person name="Lee S."/>
            <person name="Li W."/>
            <person name="Lindquist E."/>
            <person name="Lopez-Garcia S."/>
            <person name="Luque E.M."/>
            <person name="Marcos A.T."/>
            <person name="Martin J."/>
            <person name="McCluskey K."/>
            <person name="Medina H.R."/>
            <person name="Miralles-Duran A."/>
            <person name="Miyazaki A."/>
            <person name="Munoz-Torres E."/>
            <person name="Oguiza J.A."/>
            <person name="Ohm R."/>
            <person name="Olmedo M."/>
            <person name="Orejas M."/>
            <person name="Ortiz-Castellanos L."/>
            <person name="Pisabarro A.G."/>
            <person name="Rodriguez-Romero J."/>
            <person name="Ruiz-Herrera J."/>
            <person name="Ruiz-Vazquez R."/>
            <person name="Sanz C."/>
            <person name="Schackwitz W."/>
            <person name="Schmutz J."/>
            <person name="Shahriari M."/>
            <person name="Shelest E."/>
            <person name="Silva-Franco F."/>
            <person name="Soanes D."/>
            <person name="Syed K."/>
            <person name="Tagua V.G."/>
            <person name="Talbot N.J."/>
            <person name="Thon M."/>
            <person name="De vries R.P."/>
            <person name="Wiebenga A."/>
            <person name="Yadav J.S."/>
            <person name="Braun E.L."/>
            <person name="Baker S."/>
            <person name="Garre V."/>
            <person name="Horwitz B."/>
            <person name="Torres-Martinez S."/>
            <person name="Idnurm A."/>
            <person name="Herrera-Estrella A."/>
            <person name="Gabaldon T."/>
            <person name="Grigoriev I.V."/>
        </authorList>
    </citation>
    <scope>NUCLEOTIDE SEQUENCE [LARGE SCALE GENOMIC DNA]</scope>
    <source>
        <strain evidence="2">NRRL 1555(-)</strain>
    </source>
</reference>
<name>A0A167R228_PHYB8</name>
<protein>
    <submittedName>
        <fullName evidence="1">Uncharacterized protein</fullName>
    </submittedName>
</protein>
<gene>
    <name evidence="1" type="ORF">PHYBLDRAFT_161308</name>
</gene>
<dbReference type="AlphaFoldDB" id="A0A167R228"/>
<dbReference type="VEuPathDB" id="FungiDB:PHYBLDRAFT_161308"/>
<accession>A0A167R228</accession>
<organism evidence="1 2">
    <name type="scientific">Phycomyces blakesleeanus (strain ATCC 8743b / DSM 1359 / FGSC 10004 / NBRC 33097 / NRRL 1555)</name>
    <dbReference type="NCBI Taxonomy" id="763407"/>
    <lineage>
        <taxon>Eukaryota</taxon>
        <taxon>Fungi</taxon>
        <taxon>Fungi incertae sedis</taxon>
        <taxon>Mucoromycota</taxon>
        <taxon>Mucoromycotina</taxon>
        <taxon>Mucoromycetes</taxon>
        <taxon>Mucorales</taxon>
        <taxon>Phycomycetaceae</taxon>
        <taxon>Phycomyces</taxon>
    </lineage>
</organism>
<dbReference type="GeneID" id="28995283"/>
<dbReference type="InParanoid" id="A0A167R228"/>
<dbReference type="Proteomes" id="UP000077315">
    <property type="component" value="Unassembled WGS sequence"/>
</dbReference>